<dbReference type="InterPro" id="IPR001910">
    <property type="entry name" value="Inosine/uridine_hydrolase_dom"/>
</dbReference>
<name>A0AAE0A4B6_9ROSI</name>
<evidence type="ECO:0000313" key="4">
    <source>
        <dbReference type="EMBL" id="KAK3200388.1"/>
    </source>
</evidence>
<dbReference type="Gene3D" id="3.90.245.10">
    <property type="entry name" value="Ribonucleoside hydrolase-like"/>
    <property type="match status" value="2"/>
</dbReference>
<organism evidence="4 5">
    <name type="scientific">Dipteronia sinensis</name>
    <dbReference type="NCBI Taxonomy" id="43782"/>
    <lineage>
        <taxon>Eukaryota</taxon>
        <taxon>Viridiplantae</taxon>
        <taxon>Streptophyta</taxon>
        <taxon>Embryophyta</taxon>
        <taxon>Tracheophyta</taxon>
        <taxon>Spermatophyta</taxon>
        <taxon>Magnoliopsida</taxon>
        <taxon>eudicotyledons</taxon>
        <taxon>Gunneridae</taxon>
        <taxon>Pentapetalae</taxon>
        <taxon>rosids</taxon>
        <taxon>malvids</taxon>
        <taxon>Sapindales</taxon>
        <taxon>Sapindaceae</taxon>
        <taxon>Hippocastanoideae</taxon>
        <taxon>Acereae</taxon>
        <taxon>Dipteronia</taxon>
    </lineage>
</organism>
<gene>
    <name evidence="4" type="ORF">Dsin_023803</name>
</gene>
<evidence type="ECO:0000259" key="3">
    <source>
        <dbReference type="Pfam" id="PF01156"/>
    </source>
</evidence>
<evidence type="ECO:0000256" key="1">
    <source>
        <dbReference type="ARBA" id="ARBA00009176"/>
    </source>
</evidence>
<dbReference type="AlphaFoldDB" id="A0AAE0A4B6"/>
<evidence type="ECO:0000313" key="5">
    <source>
        <dbReference type="Proteomes" id="UP001281410"/>
    </source>
</evidence>
<feature type="domain" description="Inosine/uridine-preferring nucleoside hydrolase" evidence="3">
    <location>
        <begin position="494"/>
        <end position="750"/>
    </location>
</feature>
<accession>A0AAE0A4B6</accession>
<dbReference type="Proteomes" id="UP001281410">
    <property type="component" value="Unassembled WGS sequence"/>
</dbReference>
<comment type="similarity">
    <text evidence="1">Belongs to the IUNH family.</text>
</comment>
<keyword evidence="5" id="KW-1185">Reference proteome</keyword>
<dbReference type="PANTHER" id="PTHR46692">
    <property type="entry name" value="INOSINE-URIDINE PREFERRING NUCLEOSIDE HYDROLASE FAMILY PROTEIN"/>
    <property type="match status" value="1"/>
</dbReference>
<keyword evidence="2" id="KW-0732">Signal</keyword>
<proteinExistence type="inferred from homology"/>
<dbReference type="PANTHER" id="PTHR46692:SF2">
    <property type="entry name" value="INOSINE_URIDINE-PREFERRING NUCLEOSIDE HYDROLASE DOMAIN-CONTAINING PROTEIN"/>
    <property type="match status" value="1"/>
</dbReference>
<protein>
    <recommendedName>
        <fullName evidence="3">Inosine/uridine-preferring nucleoside hydrolase domain-containing protein</fullName>
    </recommendedName>
</protein>
<dbReference type="InterPro" id="IPR036452">
    <property type="entry name" value="Ribo_hydro-like"/>
</dbReference>
<feature type="chain" id="PRO_5042224566" description="Inosine/uridine-preferring nucleoside hydrolase domain-containing protein" evidence="2">
    <location>
        <begin position="24"/>
        <end position="828"/>
    </location>
</feature>
<feature type="signal peptide" evidence="2">
    <location>
        <begin position="1"/>
        <end position="23"/>
    </location>
</feature>
<sequence length="828" mass="91271">MIMVAITWMIVLLLFTGLPVKMSLMDSMQPRRILVDSDVDTDDVFALIYLLKQNKSEFDLQAITINANGWSDGGHAINHLYDILFMMDQDHIPVGVGGEGGILPNSSILPNVGGFLPIIDQGMSTAGGCRYRQAIPVGVRGHRDVNSNFGLRKSFLPQGGRKYTPLDQPTAQQVMINAISAGPTTVFLLGAHTNFAIFLTNNPHLRKNVEHIYVMGGGIATKCLNGANSTSEQCISIGNLDPKDSNPYAEFNIFSDPFAAYQVLHSGIPVTLIPLDATRTIPVSKDFLVEYEKRQNTYEAQYCFQSLKMLRDTWINDRFHEEYCMWDSFMVGVALSIMRNSQSNNGENEFSEMEYMNITVVTSNEPYGVSDGSNPLIDGLAVPKFNVTKNGAHSGHVQMGMLDPFCFRIGKGKCQDGNVKEVTGPEAVRVLVATKAKPSHYSGSLLQKEFYESFLDVLNSPKQTGRFNISTQFPHYKAVVYKPDFEKKIMGKPVVYDMDMSSGDFLALLYLLKLPVELINLKGILISPTGWATSATVDVVYDLLHMMGRDDIPVGLGDVFAVGQVHPTFPGIGDCKYVKAIPQGSGGLMDSDTLYGLASRLASYTAENTVNSGAPRDTDHPELRQPSALDVWKSIVESLDPGSKITVLTNGPLTNLAKIIHSANSTPVIQEVYIVGGNIDYDINKGNVFTVPSNEHAEFNMFLDPLAAKTVFESKLNITLIPLQLQKRVSSFSAILNKLWTKSGTPESVFSRRLLSRLWQLQLRHSSYHHVDTFLGEILGVVILGGHSHLNLTYNFKPLKIIADGDISNVGQIIIDEEQGKLVKVMKV</sequence>
<feature type="domain" description="Inosine/uridine-preferring nucleoside hydrolase" evidence="3">
    <location>
        <begin position="33"/>
        <end position="365"/>
    </location>
</feature>
<dbReference type="EMBL" id="JANJYJ010000007">
    <property type="protein sequence ID" value="KAK3200388.1"/>
    <property type="molecule type" value="Genomic_DNA"/>
</dbReference>
<reference evidence="4" key="1">
    <citation type="journal article" date="2023" name="Plant J.">
        <title>Genome sequences and population genomics provide insights into the demographic history, inbreeding, and mutation load of two 'living fossil' tree species of Dipteronia.</title>
        <authorList>
            <person name="Feng Y."/>
            <person name="Comes H.P."/>
            <person name="Chen J."/>
            <person name="Zhu S."/>
            <person name="Lu R."/>
            <person name="Zhang X."/>
            <person name="Li P."/>
            <person name="Qiu J."/>
            <person name="Olsen K.M."/>
            <person name="Qiu Y."/>
        </authorList>
    </citation>
    <scope>NUCLEOTIDE SEQUENCE</scope>
    <source>
        <strain evidence="4">NBL</strain>
    </source>
</reference>
<dbReference type="Pfam" id="PF01156">
    <property type="entry name" value="IU_nuc_hydro"/>
    <property type="match status" value="2"/>
</dbReference>
<evidence type="ECO:0000256" key="2">
    <source>
        <dbReference type="SAM" id="SignalP"/>
    </source>
</evidence>
<dbReference type="SUPFAM" id="SSF53590">
    <property type="entry name" value="Nucleoside hydrolase"/>
    <property type="match status" value="2"/>
</dbReference>
<dbReference type="GO" id="GO:0016799">
    <property type="term" value="F:hydrolase activity, hydrolyzing N-glycosyl compounds"/>
    <property type="evidence" value="ECO:0007669"/>
    <property type="project" value="InterPro"/>
</dbReference>
<comment type="caution">
    <text evidence="4">The sequence shown here is derived from an EMBL/GenBank/DDBJ whole genome shotgun (WGS) entry which is preliminary data.</text>
</comment>